<evidence type="ECO:0000256" key="2">
    <source>
        <dbReference type="SAM" id="MobiDB-lite"/>
    </source>
</evidence>
<dbReference type="RefSeq" id="XP_015282876.1">
    <property type="nucleotide sequence ID" value="XM_015427390.1"/>
</dbReference>
<organism evidence="3 4">
    <name type="scientific">Gekko japonicus</name>
    <name type="common">Schlegel's Japanese gecko</name>
    <dbReference type="NCBI Taxonomy" id="146911"/>
    <lineage>
        <taxon>Eukaryota</taxon>
        <taxon>Metazoa</taxon>
        <taxon>Chordata</taxon>
        <taxon>Craniata</taxon>
        <taxon>Vertebrata</taxon>
        <taxon>Euteleostomi</taxon>
        <taxon>Lepidosauria</taxon>
        <taxon>Squamata</taxon>
        <taxon>Bifurcata</taxon>
        <taxon>Gekkota</taxon>
        <taxon>Gekkonidae</taxon>
        <taxon>Gekkoninae</taxon>
        <taxon>Gekko</taxon>
    </lineage>
</organism>
<dbReference type="Proteomes" id="UP000694871">
    <property type="component" value="Unplaced"/>
</dbReference>
<sequence length="131" mass="14602">MRRTRSASRHWGCGFCGARVGGGGGGGAADLAASHADALRLGEERERQSGRLREENARLKLENRRLRRENRSLFRQVLKLQQEPPPPLALPEREATPAGQCPSPQEEEMLRDRLAEEGHELGTKAEEARRV</sequence>
<evidence type="ECO:0000256" key="1">
    <source>
        <dbReference type="ARBA" id="ARBA00023054"/>
    </source>
</evidence>
<accession>A0ABM1LA89</accession>
<reference evidence="4" key="1">
    <citation type="submission" date="2025-08" db="UniProtKB">
        <authorList>
            <consortium name="RefSeq"/>
        </authorList>
    </citation>
    <scope>IDENTIFICATION</scope>
</reference>
<keyword evidence="3" id="KW-1185">Reference proteome</keyword>
<gene>
    <name evidence="4" type="primary">TUSC1</name>
</gene>
<dbReference type="GeneID" id="107124011"/>
<name>A0ABM1LA89_GEKJA</name>
<protein>
    <submittedName>
        <fullName evidence="4">Tumor suppressor candidate gene 1 protein</fullName>
    </submittedName>
</protein>
<feature type="region of interest" description="Disordered" evidence="2">
    <location>
        <begin position="79"/>
        <end position="131"/>
    </location>
</feature>
<dbReference type="InterPro" id="IPR043450">
    <property type="entry name" value="CCDC89-like"/>
</dbReference>
<keyword evidence="1" id="KW-0175">Coiled coil</keyword>
<evidence type="ECO:0000313" key="4">
    <source>
        <dbReference type="RefSeq" id="XP_015282876.1"/>
    </source>
</evidence>
<dbReference type="PANTHER" id="PTHR34768">
    <property type="entry name" value="COILED-COIL DOMAIN-CONTAINING PROTEIN 89"/>
    <property type="match status" value="1"/>
</dbReference>
<proteinExistence type="predicted"/>
<feature type="compositionally biased region" description="Basic and acidic residues" evidence="2">
    <location>
        <begin position="108"/>
        <end position="131"/>
    </location>
</feature>
<dbReference type="PANTHER" id="PTHR34768:SF3">
    <property type="entry name" value="TUMOR SUPPRESSOR CANDIDATE GENE 1 PROTEIN"/>
    <property type="match status" value="1"/>
</dbReference>
<evidence type="ECO:0000313" key="3">
    <source>
        <dbReference type="Proteomes" id="UP000694871"/>
    </source>
</evidence>